<evidence type="ECO:0000313" key="2">
    <source>
        <dbReference type="Proteomes" id="UP000178612"/>
    </source>
</evidence>
<organism evidence="1 2">
    <name type="scientific">Candidatus Zambryskibacteria bacterium RIFCSPHIGHO2_01_FULL_49_18</name>
    <dbReference type="NCBI Taxonomy" id="1802740"/>
    <lineage>
        <taxon>Bacteria</taxon>
        <taxon>Candidatus Zambryskiibacteriota</taxon>
    </lineage>
</organism>
<name>A0A1G2T2W4_9BACT</name>
<protein>
    <submittedName>
        <fullName evidence="1">Uncharacterized protein</fullName>
    </submittedName>
</protein>
<evidence type="ECO:0000313" key="1">
    <source>
        <dbReference type="EMBL" id="OHA91625.1"/>
    </source>
</evidence>
<accession>A0A1G2T2W4</accession>
<gene>
    <name evidence="1" type="ORF">A2758_00775</name>
</gene>
<proteinExistence type="predicted"/>
<dbReference type="Proteomes" id="UP000178612">
    <property type="component" value="Unassembled WGS sequence"/>
</dbReference>
<sequence>MTAGAATLTQDRTELLPRTALAVALASVRAALFLAADRAWNRLRLGNDLPGKALGLFHRRLLLSNSILTYIYSKINNKD</sequence>
<comment type="caution">
    <text evidence="1">The sequence shown here is derived from an EMBL/GenBank/DDBJ whole genome shotgun (WGS) entry which is preliminary data.</text>
</comment>
<dbReference type="AlphaFoldDB" id="A0A1G2T2W4"/>
<reference evidence="1 2" key="1">
    <citation type="journal article" date="2016" name="Nat. Commun.">
        <title>Thousands of microbial genomes shed light on interconnected biogeochemical processes in an aquifer system.</title>
        <authorList>
            <person name="Anantharaman K."/>
            <person name="Brown C.T."/>
            <person name="Hug L.A."/>
            <person name="Sharon I."/>
            <person name="Castelle C.J."/>
            <person name="Probst A.J."/>
            <person name="Thomas B.C."/>
            <person name="Singh A."/>
            <person name="Wilkins M.J."/>
            <person name="Karaoz U."/>
            <person name="Brodie E.L."/>
            <person name="Williams K.H."/>
            <person name="Hubbard S.S."/>
            <person name="Banfield J.F."/>
        </authorList>
    </citation>
    <scope>NUCLEOTIDE SEQUENCE [LARGE SCALE GENOMIC DNA]</scope>
</reference>
<dbReference type="EMBL" id="MHVJ01000011">
    <property type="protein sequence ID" value="OHA91625.1"/>
    <property type="molecule type" value="Genomic_DNA"/>
</dbReference>